<dbReference type="OrthoDB" id="58529at2759"/>
<dbReference type="Gene3D" id="2.40.128.20">
    <property type="match status" value="1"/>
</dbReference>
<accession>A0A6P7H0H2</accession>
<reference evidence="4" key="2">
    <citation type="submission" date="2025-05" db="UniProtKB">
        <authorList>
            <consortium name="EnsemblMetazoa"/>
        </authorList>
    </citation>
    <scope>IDENTIFICATION</scope>
</reference>
<evidence type="ECO:0000313" key="4">
    <source>
        <dbReference type="EnsemblMetazoa" id="XP_050506316.1"/>
    </source>
</evidence>
<organism evidence="6">
    <name type="scientific">Diabrotica virgifera virgifera</name>
    <name type="common">western corn rootworm</name>
    <dbReference type="NCBI Taxonomy" id="50390"/>
    <lineage>
        <taxon>Eukaryota</taxon>
        <taxon>Metazoa</taxon>
        <taxon>Ecdysozoa</taxon>
        <taxon>Arthropoda</taxon>
        <taxon>Hexapoda</taxon>
        <taxon>Insecta</taxon>
        <taxon>Pterygota</taxon>
        <taxon>Neoptera</taxon>
        <taxon>Endopterygota</taxon>
        <taxon>Coleoptera</taxon>
        <taxon>Polyphaga</taxon>
        <taxon>Cucujiformia</taxon>
        <taxon>Chrysomeloidea</taxon>
        <taxon>Chrysomelidae</taxon>
        <taxon>Galerucinae</taxon>
        <taxon>Diabroticina</taxon>
        <taxon>Diabroticites</taxon>
        <taxon>Diabrotica</taxon>
    </lineage>
</organism>
<dbReference type="PANTHER" id="PTHR15854:SF4">
    <property type="entry name" value="PEROXYNITRITE ISOMERASE THAP4"/>
    <property type="match status" value="1"/>
</dbReference>
<feature type="chain" id="PRO_5027560568" evidence="2">
    <location>
        <begin position="28"/>
        <end position="166"/>
    </location>
</feature>
<feature type="domain" description="THAP4-like heme-binding" evidence="3">
    <location>
        <begin position="12"/>
        <end position="164"/>
    </location>
</feature>
<dbReference type="AlphaFoldDB" id="A0A6P7H0H2"/>
<proteinExistence type="predicted"/>
<evidence type="ECO:0000256" key="2">
    <source>
        <dbReference type="SAM" id="SignalP"/>
    </source>
</evidence>
<evidence type="ECO:0000259" key="3">
    <source>
        <dbReference type="Pfam" id="PF08768"/>
    </source>
</evidence>
<dbReference type="EnsemblMetazoa" id="XM_050650359.1">
    <property type="protein sequence ID" value="XP_050506316.1"/>
    <property type="gene ID" value="LOC126884442"/>
</dbReference>
<dbReference type="Pfam" id="PF08768">
    <property type="entry name" value="THAP4_heme-bd"/>
    <property type="match status" value="1"/>
</dbReference>
<evidence type="ECO:0000313" key="6">
    <source>
        <dbReference type="RefSeq" id="XP_028155094.1"/>
    </source>
</evidence>
<keyword evidence="5" id="KW-1185">Reference proteome</keyword>
<gene>
    <name evidence="6" type="primary">LOC114348813</name>
</gene>
<dbReference type="CDD" id="cd07828">
    <property type="entry name" value="lipocalin_heme-bd-THAP4-like"/>
    <property type="match status" value="1"/>
</dbReference>
<dbReference type="InterPro" id="IPR045165">
    <property type="entry name" value="Nitrobindin"/>
</dbReference>
<dbReference type="Proteomes" id="UP001652700">
    <property type="component" value="Unplaced"/>
</dbReference>
<keyword evidence="2" id="KW-0732">Signal</keyword>
<name>A0A6P7H0H2_DIAVI</name>
<feature type="signal peptide" evidence="2">
    <location>
        <begin position="1"/>
        <end position="27"/>
    </location>
</feature>
<protein>
    <submittedName>
        <fullName evidence="6">THAP domain-containing protein 4-like</fullName>
    </submittedName>
</protein>
<dbReference type="InterPro" id="IPR012674">
    <property type="entry name" value="Calycin"/>
</dbReference>
<dbReference type="InParanoid" id="A0A6P7H0H2"/>
<evidence type="ECO:0000313" key="5">
    <source>
        <dbReference type="Proteomes" id="UP001652700"/>
    </source>
</evidence>
<dbReference type="SUPFAM" id="SSF50814">
    <property type="entry name" value="Lipocalins"/>
    <property type="match status" value="1"/>
</dbReference>
<dbReference type="InterPro" id="IPR014878">
    <property type="entry name" value="THAP4-like_heme-bd"/>
</dbReference>
<evidence type="ECO:0000256" key="1">
    <source>
        <dbReference type="ARBA" id="ARBA00036993"/>
    </source>
</evidence>
<reference evidence="6" key="1">
    <citation type="submission" date="2025-04" db="UniProtKB">
        <authorList>
            <consortium name="RefSeq"/>
        </authorList>
    </citation>
    <scope>IDENTIFICATION</scope>
    <source>
        <tissue evidence="6">Whole insect</tissue>
    </source>
</reference>
<sequence length="166" mass="19081">MEMQAGKMHKILRPLCWIMGTWKPVCAVSEHPTKYEPRPFKEILSFTSLGQPQLKFDSISWDSETLIPLHIQNGYLYIDEVGKNVSLVTAHSRGFASVEVGRVKGCNMKLKNQIIEHGETTPKKITAFRREFSLNNKGQLVYKMMMQTEEDSQLFTHLKAVYEKSC</sequence>
<dbReference type="RefSeq" id="XP_028155094.1">
    <property type="nucleotide sequence ID" value="XM_028299293.1"/>
</dbReference>
<comment type="catalytic activity">
    <reaction evidence="1">
        <text>peroxynitrite = nitrate</text>
        <dbReference type="Rhea" id="RHEA:63116"/>
        <dbReference type="ChEBI" id="CHEBI:17632"/>
        <dbReference type="ChEBI" id="CHEBI:25941"/>
    </reaction>
    <physiologicalReaction direction="left-to-right" evidence="1">
        <dbReference type="Rhea" id="RHEA:63117"/>
    </physiologicalReaction>
</comment>
<dbReference type="PANTHER" id="PTHR15854">
    <property type="entry name" value="THAP4 PROTEIN"/>
    <property type="match status" value="1"/>
</dbReference>